<feature type="chain" id="PRO_5041970589" description="Hypersensitive response-inducing protein" evidence="1">
    <location>
        <begin position="20"/>
        <end position="117"/>
    </location>
</feature>
<comment type="caution">
    <text evidence="2">The sequence shown here is derived from an EMBL/GenBank/DDBJ whole genome shotgun (WGS) entry which is preliminary data.</text>
</comment>
<name>A0AAD9HHP8_9PEZI</name>
<protein>
    <recommendedName>
        <fullName evidence="4">Hypersensitive response-inducing protein</fullName>
    </recommendedName>
</protein>
<dbReference type="EMBL" id="MU842869">
    <property type="protein sequence ID" value="KAK2029043.1"/>
    <property type="molecule type" value="Genomic_DNA"/>
</dbReference>
<sequence>MHFTTATAGLLALAATASATSVVGTIKLFYDPASNCTGTPVPFEGTGKSLDVPSDYLNQCQLVPPAVDNHTYERFSATGLIPRFSFELYTDADCQDLATNASNVCVSDVVSYIARLA</sequence>
<evidence type="ECO:0000256" key="1">
    <source>
        <dbReference type="SAM" id="SignalP"/>
    </source>
</evidence>
<evidence type="ECO:0000313" key="2">
    <source>
        <dbReference type="EMBL" id="KAK2029043.1"/>
    </source>
</evidence>
<evidence type="ECO:0008006" key="4">
    <source>
        <dbReference type="Google" id="ProtNLM"/>
    </source>
</evidence>
<dbReference type="Proteomes" id="UP001232148">
    <property type="component" value="Unassembled WGS sequence"/>
</dbReference>
<keyword evidence="1" id="KW-0732">Signal</keyword>
<accession>A0AAD9HHP8</accession>
<proteinExistence type="predicted"/>
<feature type="signal peptide" evidence="1">
    <location>
        <begin position="1"/>
        <end position="19"/>
    </location>
</feature>
<dbReference type="AlphaFoldDB" id="A0AAD9HHP8"/>
<organism evidence="2 3">
    <name type="scientific">Colletotrichum zoysiae</name>
    <dbReference type="NCBI Taxonomy" id="1216348"/>
    <lineage>
        <taxon>Eukaryota</taxon>
        <taxon>Fungi</taxon>
        <taxon>Dikarya</taxon>
        <taxon>Ascomycota</taxon>
        <taxon>Pezizomycotina</taxon>
        <taxon>Sordariomycetes</taxon>
        <taxon>Hypocreomycetidae</taxon>
        <taxon>Glomerellales</taxon>
        <taxon>Glomerellaceae</taxon>
        <taxon>Colletotrichum</taxon>
        <taxon>Colletotrichum graminicola species complex</taxon>
    </lineage>
</organism>
<evidence type="ECO:0000313" key="3">
    <source>
        <dbReference type="Proteomes" id="UP001232148"/>
    </source>
</evidence>
<reference evidence="2" key="1">
    <citation type="submission" date="2021-06" db="EMBL/GenBank/DDBJ databases">
        <title>Comparative genomics, transcriptomics and evolutionary studies reveal genomic signatures of adaptation to plant cell wall in hemibiotrophic fungi.</title>
        <authorList>
            <consortium name="DOE Joint Genome Institute"/>
            <person name="Baroncelli R."/>
            <person name="Diaz J.F."/>
            <person name="Benocci T."/>
            <person name="Peng M."/>
            <person name="Battaglia E."/>
            <person name="Haridas S."/>
            <person name="Andreopoulos W."/>
            <person name="Labutti K."/>
            <person name="Pangilinan J."/>
            <person name="Floch G.L."/>
            <person name="Makela M.R."/>
            <person name="Henrissat B."/>
            <person name="Grigoriev I.V."/>
            <person name="Crouch J.A."/>
            <person name="De Vries R.P."/>
            <person name="Sukno S.A."/>
            <person name="Thon M.R."/>
        </authorList>
    </citation>
    <scope>NUCLEOTIDE SEQUENCE</scope>
    <source>
        <strain evidence="2">MAFF235873</strain>
    </source>
</reference>
<keyword evidence="3" id="KW-1185">Reference proteome</keyword>
<gene>
    <name evidence="2" type="ORF">LX32DRAFT_639428</name>
</gene>